<evidence type="ECO:0000259" key="7">
    <source>
        <dbReference type="Pfam" id="PF07655"/>
    </source>
</evidence>
<dbReference type="InterPro" id="IPR013359">
    <property type="entry name" value="Pilus_4B_PilN"/>
</dbReference>
<evidence type="ECO:0000256" key="1">
    <source>
        <dbReference type="ARBA" id="ARBA00004370"/>
    </source>
</evidence>
<dbReference type="Pfam" id="PF07655">
    <property type="entry name" value="Secretin_N_2"/>
    <property type="match status" value="1"/>
</dbReference>
<evidence type="ECO:0000256" key="4">
    <source>
        <dbReference type="SAM" id="MobiDB-lite"/>
    </source>
</evidence>
<keyword evidence="3" id="KW-0472">Membrane</keyword>
<dbReference type="Pfam" id="PF00263">
    <property type="entry name" value="Secretin"/>
    <property type="match status" value="1"/>
</dbReference>
<keyword evidence="2 5" id="KW-0732">Signal</keyword>
<dbReference type="GO" id="GO:0019867">
    <property type="term" value="C:outer membrane"/>
    <property type="evidence" value="ECO:0007669"/>
    <property type="project" value="InterPro"/>
</dbReference>
<evidence type="ECO:0000313" key="8">
    <source>
        <dbReference type="EMBL" id="KXV02040.1"/>
    </source>
</evidence>
<gene>
    <name evidence="8" type="ORF">AD929_04350</name>
</gene>
<dbReference type="PATRIC" id="fig|442.7.peg.2351"/>
<dbReference type="GO" id="GO:0009306">
    <property type="term" value="P:protein secretion"/>
    <property type="evidence" value="ECO:0007669"/>
    <property type="project" value="InterPro"/>
</dbReference>
<evidence type="ECO:0000256" key="3">
    <source>
        <dbReference type="ARBA" id="ARBA00023136"/>
    </source>
</evidence>
<feature type="compositionally biased region" description="Gly residues" evidence="4">
    <location>
        <begin position="129"/>
        <end position="148"/>
    </location>
</feature>
<dbReference type="RefSeq" id="WP_062494669.1">
    <property type="nucleotide sequence ID" value="NZ_LHZB01000104.1"/>
</dbReference>
<evidence type="ECO:0000313" key="9">
    <source>
        <dbReference type="Proteomes" id="UP000075573"/>
    </source>
</evidence>
<organism evidence="8 9">
    <name type="scientific">Gluconobacter potus</name>
    <dbReference type="NCBI Taxonomy" id="2724927"/>
    <lineage>
        <taxon>Bacteria</taxon>
        <taxon>Pseudomonadati</taxon>
        <taxon>Pseudomonadota</taxon>
        <taxon>Alphaproteobacteria</taxon>
        <taxon>Acetobacterales</taxon>
        <taxon>Acetobacteraceae</taxon>
        <taxon>Gluconobacter</taxon>
    </lineage>
</organism>
<feature type="region of interest" description="Disordered" evidence="4">
    <location>
        <begin position="235"/>
        <end position="267"/>
    </location>
</feature>
<dbReference type="InterPro" id="IPR011514">
    <property type="entry name" value="Secretin_N_2"/>
</dbReference>
<protein>
    <submittedName>
        <fullName evidence="8">Uncharacterized protein</fullName>
    </submittedName>
</protein>
<dbReference type="PANTHER" id="PTHR30332:SF24">
    <property type="entry name" value="SECRETIN GSPD-RELATED"/>
    <property type="match status" value="1"/>
</dbReference>
<feature type="signal peptide" evidence="5">
    <location>
        <begin position="1"/>
        <end position="28"/>
    </location>
</feature>
<reference evidence="8 9" key="1">
    <citation type="submission" date="2015-06" db="EMBL/GenBank/DDBJ databases">
        <title>Improved classification and identification of acetic acid bacteria using matrix-assisted laser desorption/ionization time-of-flight mass spectrometry; Gluconobacter nephelii and Gluconobacter uchimurae are later heterotypic synonyms of Gluconobacter japonicus and Gluconobacter oxydans, respectively.</title>
        <authorList>
            <person name="Li L."/>
            <person name="Cleenwerck I."/>
            <person name="De Vuyst L."/>
            <person name="Vandamme P."/>
        </authorList>
    </citation>
    <scope>NUCLEOTIDE SEQUENCE [LARGE SCALE GENOMIC DNA]</scope>
    <source>
        <strain evidence="8 9">LMG 1764</strain>
    </source>
</reference>
<feature type="domain" description="Type II/III secretion system secretin-like" evidence="6">
    <location>
        <begin position="401"/>
        <end position="576"/>
    </location>
</feature>
<dbReference type="InterPro" id="IPR004846">
    <property type="entry name" value="T2SS/T3SS_dom"/>
</dbReference>
<dbReference type="NCBIfam" id="TIGR02520">
    <property type="entry name" value="pilus_B_mal_scr"/>
    <property type="match status" value="1"/>
</dbReference>
<comment type="subcellular location">
    <subcellularLocation>
        <location evidence="1">Membrane</location>
    </subcellularLocation>
</comment>
<dbReference type="InterPro" id="IPR050810">
    <property type="entry name" value="Bact_Secretion_Sys_Channel"/>
</dbReference>
<evidence type="ECO:0000256" key="2">
    <source>
        <dbReference type="ARBA" id="ARBA00022729"/>
    </source>
</evidence>
<dbReference type="EMBL" id="LHZB01000104">
    <property type="protein sequence ID" value="KXV02040.1"/>
    <property type="molecule type" value="Genomic_DNA"/>
</dbReference>
<evidence type="ECO:0000259" key="6">
    <source>
        <dbReference type="Pfam" id="PF00263"/>
    </source>
</evidence>
<feature type="chain" id="PRO_5007553041" evidence="5">
    <location>
        <begin position="29"/>
        <end position="585"/>
    </location>
</feature>
<accession>A0A149QXL8</accession>
<dbReference type="PROSITE" id="PS51257">
    <property type="entry name" value="PROKAR_LIPOPROTEIN"/>
    <property type="match status" value="1"/>
</dbReference>
<dbReference type="GO" id="GO:0009297">
    <property type="term" value="P:pilus assembly"/>
    <property type="evidence" value="ECO:0007669"/>
    <property type="project" value="InterPro"/>
</dbReference>
<sequence length="585" mass="60622">MKKFRLSRKALLGSTLALTTLLTGCAQTNVGEAERAVKGNTADVESYLNKSRIPLQPANVASVQYSDGVWATASVHRSDHGDPLPFNYETNGVTVFAANPLTIFQAGELITRATGVPVSFDPDVSTSAAGGGGARGGAGGGAGGGSKGGPALSQSDLADAGVAANTTSSNGAYQEMLGDPSRITLNQHQEPLSRILDNISGYFGLSWTYDGNRIRFFRYVTRTYHIRALPIDSMSMSSNMTSGASSSSGSSGQSTKSSSGDSSSNQGTNLSVKIWTEVENGVSTLLNGRGKMSASHASGTITVTAPAPDIEAVQRYIDGQNRQFGKQVAISVELLSLQLTDGDDLSFSLNAAFSQAAKYGLDIGTGGTAAAVTAGAGQALKYTFLKPTSSMNGSNAVAQMLSSQGRVSVVTRASVMTLNGLPAPLQVAHTQGYLAQVQTTLAAISSSSTSNSQTTLTPGSVTTGFNMSLLPVIEDGGRNVLLQFNMSLSDLNGSSNGFDTFSSGNQTIQLPNVISRNFSQEAEVPNGATLVMAGFEQNSDTSNKTGTGTPSFIGLGGNQNGSRTRTMIVVVITPVVESRKIITYE</sequence>
<feature type="region of interest" description="Disordered" evidence="4">
    <location>
        <begin position="127"/>
        <end position="154"/>
    </location>
</feature>
<dbReference type="PANTHER" id="PTHR30332">
    <property type="entry name" value="PROBABLE GENERAL SECRETION PATHWAY PROTEIN D"/>
    <property type="match status" value="1"/>
</dbReference>
<dbReference type="AlphaFoldDB" id="A0A149QXL8"/>
<dbReference type="Proteomes" id="UP000075573">
    <property type="component" value="Unassembled WGS sequence"/>
</dbReference>
<comment type="caution">
    <text evidence="8">The sequence shown here is derived from an EMBL/GenBank/DDBJ whole genome shotgun (WGS) entry which is preliminary data.</text>
</comment>
<evidence type="ECO:0000256" key="5">
    <source>
        <dbReference type="SAM" id="SignalP"/>
    </source>
</evidence>
<feature type="domain" description="Secretin N-terminal" evidence="7">
    <location>
        <begin position="221"/>
        <end position="298"/>
    </location>
</feature>
<proteinExistence type="predicted"/>
<name>A0A149QXL8_9PROT</name>